<dbReference type="RefSeq" id="WP_313792220.1">
    <property type="nucleotide sequence ID" value="NZ_CP102453.1"/>
</dbReference>
<keyword evidence="1" id="KW-0808">Transferase</keyword>
<name>A0ABY5P1Y4_9LACT</name>
<evidence type="ECO:0000256" key="1">
    <source>
        <dbReference type="ARBA" id="ARBA00022679"/>
    </source>
</evidence>
<dbReference type="InterPro" id="IPR036388">
    <property type="entry name" value="WH-like_DNA-bd_sf"/>
</dbReference>
<evidence type="ECO:0000256" key="5">
    <source>
        <dbReference type="ARBA" id="ARBA00023163"/>
    </source>
</evidence>
<dbReference type="InterPro" id="IPR036634">
    <property type="entry name" value="PRD_sf"/>
</dbReference>
<dbReference type="EMBL" id="CP102453">
    <property type="protein sequence ID" value="UUX32722.1"/>
    <property type="molecule type" value="Genomic_DNA"/>
</dbReference>
<dbReference type="InterPro" id="IPR016152">
    <property type="entry name" value="PTrfase/Anion_transptr"/>
</dbReference>
<evidence type="ECO:0000259" key="6">
    <source>
        <dbReference type="PROSITE" id="PS51094"/>
    </source>
</evidence>
<dbReference type="PROSITE" id="PS51099">
    <property type="entry name" value="PTS_EIIB_TYPE_2"/>
    <property type="match status" value="1"/>
</dbReference>
<reference evidence="9 10" key="1">
    <citation type="submission" date="2022-08" db="EMBL/GenBank/DDBJ databases">
        <title>Aerococcaceae sp. nov isolated from spoiled eye mask.</title>
        <authorList>
            <person name="Zhou G."/>
            <person name="Xie X.-B."/>
            <person name="Shi Q.-S."/>
            <person name="Wang Y.-S."/>
            <person name="Wen X."/>
            <person name="Peng H."/>
            <person name="Yang X.-J."/>
            <person name="Tao H.-B."/>
            <person name="Huang X.-M."/>
        </authorList>
    </citation>
    <scope>NUCLEOTIDE SEQUENCE [LARGE SCALE GENOMIC DNA]</scope>
    <source>
        <strain evidence="10">DM20194951</strain>
    </source>
</reference>
<dbReference type="Pfam" id="PF05043">
    <property type="entry name" value="Mga"/>
    <property type="match status" value="1"/>
</dbReference>
<dbReference type="SUPFAM" id="SSF55804">
    <property type="entry name" value="Phoshotransferase/anion transport protein"/>
    <property type="match status" value="1"/>
</dbReference>
<keyword evidence="2" id="KW-0677">Repeat</keyword>
<dbReference type="Pfam" id="PF00874">
    <property type="entry name" value="PRD"/>
    <property type="match status" value="2"/>
</dbReference>
<keyword evidence="5" id="KW-0804">Transcription</keyword>
<feature type="domain" description="PRD" evidence="8">
    <location>
        <begin position="194"/>
        <end position="293"/>
    </location>
</feature>
<dbReference type="SUPFAM" id="SSF52794">
    <property type="entry name" value="PTS system IIB component-like"/>
    <property type="match status" value="1"/>
</dbReference>
<dbReference type="Gene3D" id="3.40.50.2300">
    <property type="match status" value="1"/>
</dbReference>
<sequence length="643" mass="74368">MRIEHSSIRLLSILFETPETTTTELAKKMGVSTKTIQRYLTDILEIIEHLSIDLELIIHPNKGVKLSGDFNSFALVIQKLNQLSVNEEKDRLFFIINTIINSEVPITIQYLSETMHIARSTVEKSITDAREFLRDFNIEIKGTNKGLTIKANEKQKRKILSELISQYWHGIVVNVDEDETLPLNISLNNQLMPMIDQELIEAVQVLVNQFVIQHSLNITEYQYQSFIIHIAIAIDRINKDFYIQNLETHQELNDLTTELVADIEETFDIDIPLLEQHYLNLHIQGMVNQVRSDDDKTLIEKLDYGLEIITILEQQLSYLNPDQMLLTDLSVHLNTSVKRLKQNITVRNPYKDEIRSKYSAAFNIAVELAVELSSHFEILFNIDEMTYIAIYLQAFFERQKTEKLDVVLVCASGYGTVKLLEQRLKNHFSNSINITDTIGLDKLNTLDFANKLIISTIPINTHQDNVISVSPLLTEQDIQNISHRISRQNIFQSNSFLELVNSDLIFLSKGMNENWKTVIEIIVSQLIMKGYAEVGLLESVYSRERLSSTAMEFFSMPHGDVKYIKQSTISVYVNPNGIQWGKQRINVVFFFAIQPDDQIQINDVYKDFNHLISNEKWVNQLINTENREHLINLFKNERNESNE</sequence>
<dbReference type="PROSITE" id="PS51094">
    <property type="entry name" value="PTS_EIIA_TYPE_2"/>
    <property type="match status" value="1"/>
</dbReference>
<evidence type="ECO:0000313" key="10">
    <source>
        <dbReference type="Proteomes" id="UP001315967"/>
    </source>
</evidence>
<evidence type="ECO:0000256" key="4">
    <source>
        <dbReference type="ARBA" id="ARBA00023159"/>
    </source>
</evidence>
<organism evidence="9 10">
    <name type="scientific">Fundicoccus culcitae</name>
    <dbReference type="NCBI Taxonomy" id="2969821"/>
    <lineage>
        <taxon>Bacteria</taxon>
        <taxon>Bacillati</taxon>
        <taxon>Bacillota</taxon>
        <taxon>Bacilli</taxon>
        <taxon>Lactobacillales</taxon>
        <taxon>Aerococcaceae</taxon>
        <taxon>Fundicoccus</taxon>
    </lineage>
</organism>
<evidence type="ECO:0000313" key="9">
    <source>
        <dbReference type="EMBL" id="UUX32722.1"/>
    </source>
</evidence>
<evidence type="ECO:0000259" key="7">
    <source>
        <dbReference type="PROSITE" id="PS51099"/>
    </source>
</evidence>
<feature type="domain" description="PTS EIIB type-2" evidence="7">
    <location>
        <begin position="404"/>
        <end position="493"/>
    </location>
</feature>
<dbReference type="InterPro" id="IPR011608">
    <property type="entry name" value="PRD"/>
</dbReference>
<evidence type="ECO:0000256" key="3">
    <source>
        <dbReference type="ARBA" id="ARBA00023015"/>
    </source>
</evidence>
<evidence type="ECO:0000256" key="2">
    <source>
        <dbReference type="ARBA" id="ARBA00022737"/>
    </source>
</evidence>
<keyword evidence="3" id="KW-0805">Transcription regulation</keyword>
<keyword evidence="4" id="KW-0010">Activator</keyword>
<proteinExistence type="predicted"/>
<dbReference type="PANTHER" id="PTHR30185:SF13">
    <property type="entry name" value="LICABCH OPERON REGULATOR-RELATED"/>
    <property type="match status" value="1"/>
</dbReference>
<dbReference type="PROSITE" id="PS51372">
    <property type="entry name" value="PRD_2"/>
    <property type="match status" value="2"/>
</dbReference>
<dbReference type="InterPro" id="IPR002178">
    <property type="entry name" value="PTS_EIIA_type-2_dom"/>
</dbReference>
<dbReference type="Pfam" id="PF08280">
    <property type="entry name" value="HTH_Mga"/>
    <property type="match status" value="1"/>
</dbReference>
<keyword evidence="10" id="KW-1185">Reference proteome</keyword>
<dbReference type="InterPro" id="IPR050661">
    <property type="entry name" value="BglG_antiterminators"/>
</dbReference>
<dbReference type="CDD" id="cd05568">
    <property type="entry name" value="PTS_IIB_bgl_like"/>
    <property type="match status" value="1"/>
</dbReference>
<dbReference type="Gene3D" id="3.40.930.10">
    <property type="entry name" value="Mannitol-specific EII, Chain A"/>
    <property type="match status" value="1"/>
</dbReference>
<dbReference type="Proteomes" id="UP001315967">
    <property type="component" value="Chromosome"/>
</dbReference>
<dbReference type="InterPro" id="IPR013011">
    <property type="entry name" value="PTS_EIIB_2"/>
</dbReference>
<evidence type="ECO:0000259" key="8">
    <source>
        <dbReference type="PROSITE" id="PS51372"/>
    </source>
</evidence>
<feature type="domain" description="PRD" evidence="8">
    <location>
        <begin position="296"/>
        <end position="402"/>
    </location>
</feature>
<dbReference type="SUPFAM" id="SSF63520">
    <property type="entry name" value="PTS-regulatory domain, PRD"/>
    <property type="match status" value="2"/>
</dbReference>
<dbReference type="Gene3D" id="1.10.10.10">
    <property type="entry name" value="Winged helix-like DNA-binding domain superfamily/Winged helix DNA-binding domain"/>
    <property type="match status" value="2"/>
</dbReference>
<feature type="domain" description="PTS EIIA type-2" evidence="6">
    <location>
        <begin position="498"/>
        <end position="637"/>
    </location>
</feature>
<dbReference type="Pfam" id="PF00359">
    <property type="entry name" value="PTS_EIIA_2"/>
    <property type="match status" value="1"/>
</dbReference>
<dbReference type="InterPro" id="IPR013199">
    <property type="entry name" value="HTH_Mga_DNA-bd_dom"/>
</dbReference>
<dbReference type="Gene3D" id="1.10.1790.10">
    <property type="entry name" value="PRD domain"/>
    <property type="match status" value="2"/>
</dbReference>
<protein>
    <submittedName>
        <fullName evidence="9">PRD domain-containing protein</fullName>
    </submittedName>
</protein>
<dbReference type="InterPro" id="IPR036095">
    <property type="entry name" value="PTS_EIIB-like_sf"/>
</dbReference>
<accession>A0ABY5P1Y4</accession>
<dbReference type="InterPro" id="IPR007737">
    <property type="entry name" value="Mga_HTH"/>
</dbReference>
<gene>
    <name evidence="9" type="ORF">NRE15_07265</name>
</gene>
<dbReference type="PANTHER" id="PTHR30185">
    <property type="entry name" value="CRYPTIC BETA-GLUCOSIDE BGL OPERON ANTITERMINATOR"/>
    <property type="match status" value="1"/>
</dbReference>